<name>A0A0D0PLD5_PSEFL</name>
<dbReference type="RefSeq" id="WP_042727917.1">
    <property type="nucleotide sequence ID" value="NZ_JXNZ01000004.1"/>
</dbReference>
<dbReference type="SUPFAM" id="SSF47413">
    <property type="entry name" value="lambda repressor-like DNA-binding domains"/>
    <property type="match status" value="1"/>
</dbReference>
<dbReference type="PROSITE" id="PS50943">
    <property type="entry name" value="HTH_CROC1"/>
    <property type="match status" value="1"/>
</dbReference>
<sequence>MSALIEQVAAHWEFVSPLLRKPRSEDDYDRLAGALDELLERIGEDETHPLMSLVDIIGEWIEAWDHQHRPMPKASGVETLRYLMREHGLNQSDLPGVGTQSVVSEVLSGKRQLNVRQIRWLAERFGVSVETFI</sequence>
<dbReference type="Proteomes" id="UP000032101">
    <property type="component" value="Unassembled WGS sequence"/>
</dbReference>
<protein>
    <submittedName>
        <fullName evidence="2">Transcriptional regulator</fullName>
    </submittedName>
</protein>
<dbReference type="InterPro" id="IPR010982">
    <property type="entry name" value="Lambda_DNA-bd_dom_sf"/>
</dbReference>
<gene>
    <name evidence="2" type="ORF">RL74_00730</name>
</gene>
<dbReference type="GO" id="GO:0001046">
    <property type="term" value="F:core promoter sequence-specific DNA binding"/>
    <property type="evidence" value="ECO:0007669"/>
    <property type="project" value="TreeGrafter"/>
</dbReference>
<dbReference type="OrthoDB" id="5771335at2"/>
<accession>A0A0D0PLD5</accession>
<reference evidence="2 3" key="1">
    <citation type="submission" date="2015-01" db="EMBL/GenBank/DDBJ databases">
        <title>Draft Genome Sequence of the Biocontrol and Plant Growth-Promoting Rhizobacteria (PGPR) Pseudomonas fluorescens UM270.</title>
        <authorList>
            <person name="Hernandez-Salmeron J.E."/>
            <person name="Santoyo G."/>
            <person name="Moreno-Hagelsieb G."/>
            <person name="Hernandez-Leon R."/>
        </authorList>
    </citation>
    <scope>NUCLEOTIDE SEQUENCE [LARGE SCALE GENOMIC DNA]</scope>
    <source>
        <strain evidence="2 3">UM270</strain>
    </source>
</reference>
<evidence type="ECO:0000259" key="1">
    <source>
        <dbReference type="PROSITE" id="PS50943"/>
    </source>
</evidence>
<dbReference type="PATRIC" id="fig|294.124.peg.149"/>
<dbReference type="InterPro" id="IPR001387">
    <property type="entry name" value="Cro/C1-type_HTH"/>
</dbReference>
<dbReference type="CDD" id="cd00093">
    <property type="entry name" value="HTH_XRE"/>
    <property type="match status" value="1"/>
</dbReference>
<dbReference type="PANTHER" id="PTHR40455:SF1">
    <property type="entry name" value="ANTITOXIN HIGA"/>
    <property type="match status" value="1"/>
</dbReference>
<dbReference type="InterPro" id="IPR039060">
    <property type="entry name" value="Antitox_HigA"/>
</dbReference>
<dbReference type="Gene3D" id="1.10.260.40">
    <property type="entry name" value="lambda repressor-like DNA-binding domains"/>
    <property type="match status" value="1"/>
</dbReference>
<comment type="caution">
    <text evidence="2">The sequence shown here is derived from an EMBL/GenBank/DDBJ whole genome shotgun (WGS) entry which is preliminary data.</text>
</comment>
<dbReference type="GO" id="GO:0006355">
    <property type="term" value="P:regulation of DNA-templated transcription"/>
    <property type="evidence" value="ECO:0007669"/>
    <property type="project" value="InterPro"/>
</dbReference>
<evidence type="ECO:0000313" key="3">
    <source>
        <dbReference type="Proteomes" id="UP000032101"/>
    </source>
</evidence>
<organism evidence="2 3">
    <name type="scientific">Pseudomonas fluorescens</name>
    <dbReference type="NCBI Taxonomy" id="294"/>
    <lineage>
        <taxon>Bacteria</taxon>
        <taxon>Pseudomonadati</taxon>
        <taxon>Pseudomonadota</taxon>
        <taxon>Gammaproteobacteria</taxon>
        <taxon>Pseudomonadales</taxon>
        <taxon>Pseudomonadaceae</taxon>
        <taxon>Pseudomonas</taxon>
    </lineage>
</organism>
<feature type="domain" description="HTH cro/C1-type" evidence="1">
    <location>
        <begin position="80"/>
        <end position="132"/>
    </location>
</feature>
<dbReference type="PANTHER" id="PTHR40455">
    <property type="entry name" value="ANTITOXIN HIGA"/>
    <property type="match status" value="1"/>
</dbReference>
<dbReference type="SMART" id="SM00530">
    <property type="entry name" value="HTH_XRE"/>
    <property type="match status" value="1"/>
</dbReference>
<proteinExistence type="predicted"/>
<dbReference type="EMBL" id="JXNZ01000004">
    <property type="protein sequence ID" value="KIQ61327.1"/>
    <property type="molecule type" value="Genomic_DNA"/>
</dbReference>
<dbReference type="AlphaFoldDB" id="A0A0D0PLD5"/>
<evidence type="ECO:0000313" key="2">
    <source>
        <dbReference type="EMBL" id="KIQ61327.1"/>
    </source>
</evidence>